<name>A0A4D6LXY8_VIGUN</name>
<proteinExistence type="predicted"/>
<evidence type="ECO:0000256" key="1">
    <source>
        <dbReference type="SAM" id="MobiDB-lite"/>
    </source>
</evidence>
<dbReference type="Proteomes" id="UP000501690">
    <property type="component" value="Linkage Group LG5"/>
</dbReference>
<sequence>MPALVVDTSAHPRVAHPRAMCYKCYNESISLTTRQKGLAQARRTLAQARRTLAQASSLRLGESSTSSMRTLRAFSLRRDPPRLSETFTRLKHTSGRLGDPSRRNT</sequence>
<feature type="region of interest" description="Disordered" evidence="1">
    <location>
        <begin position="82"/>
        <end position="105"/>
    </location>
</feature>
<protein>
    <submittedName>
        <fullName evidence="2">Uncharacterized protein</fullName>
    </submittedName>
</protein>
<gene>
    <name evidence="2" type="ORF">DEO72_LG5g1838</name>
</gene>
<evidence type="ECO:0000313" key="2">
    <source>
        <dbReference type="EMBL" id="QCD93762.1"/>
    </source>
</evidence>
<reference evidence="2 3" key="1">
    <citation type="submission" date="2019-04" db="EMBL/GenBank/DDBJ databases">
        <title>An improved genome assembly and genetic linkage map for asparagus bean, Vigna unguiculata ssp. sesquipedialis.</title>
        <authorList>
            <person name="Xia Q."/>
            <person name="Zhang R."/>
            <person name="Dong Y."/>
        </authorList>
    </citation>
    <scope>NUCLEOTIDE SEQUENCE [LARGE SCALE GENOMIC DNA]</scope>
    <source>
        <tissue evidence="2">Leaf</tissue>
    </source>
</reference>
<keyword evidence="3" id="KW-1185">Reference proteome</keyword>
<accession>A0A4D6LXY8</accession>
<dbReference type="AlphaFoldDB" id="A0A4D6LXY8"/>
<evidence type="ECO:0000313" key="3">
    <source>
        <dbReference type="Proteomes" id="UP000501690"/>
    </source>
</evidence>
<dbReference type="EMBL" id="CP039349">
    <property type="protein sequence ID" value="QCD93762.1"/>
    <property type="molecule type" value="Genomic_DNA"/>
</dbReference>
<organism evidence="2 3">
    <name type="scientific">Vigna unguiculata</name>
    <name type="common">Cowpea</name>
    <dbReference type="NCBI Taxonomy" id="3917"/>
    <lineage>
        <taxon>Eukaryota</taxon>
        <taxon>Viridiplantae</taxon>
        <taxon>Streptophyta</taxon>
        <taxon>Embryophyta</taxon>
        <taxon>Tracheophyta</taxon>
        <taxon>Spermatophyta</taxon>
        <taxon>Magnoliopsida</taxon>
        <taxon>eudicotyledons</taxon>
        <taxon>Gunneridae</taxon>
        <taxon>Pentapetalae</taxon>
        <taxon>rosids</taxon>
        <taxon>fabids</taxon>
        <taxon>Fabales</taxon>
        <taxon>Fabaceae</taxon>
        <taxon>Papilionoideae</taxon>
        <taxon>50 kb inversion clade</taxon>
        <taxon>NPAAA clade</taxon>
        <taxon>indigoferoid/millettioid clade</taxon>
        <taxon>Phaseoleae</taxon>
        <taxon>Vigna</taxon>
    </lineage>
</organism>